<feature type="domain" description="ADP ribosyltransferase" evidence="2">
    <location>
        <begin position="780"/>
        <end position="916"/>
    </location>
</feature>
<dbReference type="EMBL" id="AP022614">
    <property type="protein sequence ID" value="BBZ43862.1"/>
    <property type="molecule type" value="Genomic_DNA"/>
</dbReference>
<dbReference type="Proteomes" id="UP000467105">
    <property type="component" value="Chromosome"/>
</dbReference>
<evidence type="ECO:0000259" key="3">
    <source>
        <dbReference type="Pfam" id="PF25547"/>
    </source>
</evidence>
<organism evidence="4 5">
    <name type="scientific">Mycobacterium parmense</name>
    <dbReference type="NCBI Taxonomy" id="185642"/>
    <lineage>
        <taxon>Bacteria</taxon>
        <taxon>Bacillati</taxon>
        <taxon>Actinomycetota</taxon>
        <taxon>Actinomycetes</taxon>
        <taxon>Mycobacteriales</taxon>
        <taxon>Mycobacteriaceae</taxon>
        <taxon>Mycobacterium</taxon>
        <taxon>Mycobacterium simiae complex</taxon>
    </lineage>
</organism>
<dbReference type="InterPro" id="IPR003540">
    <property type="entry name" value="ADP-ribosyltransferase"/>
</dbReference>
<sequence>MLRVVPLAVDPQALFAAGSAVVATGDGVAANLTILTAGFAAHTGLDAAGAVFGLQYQSAAESLLKAATAAINACRFSGAKIQLGASNYSKAEAASKPGGGADTLAPPGEPARISPPGPPGTWGAGQPPPALWALIQSLVDDVWPDGDVAGLHAAAGRWRTFGTALCGMQDALNASKALVGAQQIPEGEKVIQVLSQIGGCANGIGAQCAKLACTLDDFADQVCHAQNDIRDLLHRLGSLADIGHDVALVFEGKALDELEEIAGDINNVLRDLGREARAAEQGMKLGMRAIDGWVVGMEKCMRGEFRHFLGDAVGNQVADMFDTWANFSEGSFKGLVGMVQGIEELDPRWLLLDPAGALNTWKGMTRTGLLNHFRNPQDALEADKQMFRSLLHLDDWRSDRPGLGAGENAFDVATLFLPGVGEAGAGVKGGAAGARGAGDGAEAADAAGAARRGGEFGAAAGELDEIGTAGGGFTKGLQDVTNEIPTAERPPVSGAPVALPATGKLPEAPVVSTPHAADPAAPGGAHDPAPPSAGDPHEPVPAGGPYAPGGGPPEPSVPSTPGERMPSTTPEATEPLPAGAHEQASPPAGASEPTPAPAEGPREPVPGPAEGPRGPVPASAEPAHDTTPAPVGATSTPMSAGLPGERPPWIDPHPAEPASARVPASPSASLGEPAPAAAHTPPPTAASPHASAPSSAPASGRPAELPSPHGGPREPSEGIPKGNRPPGPGPHGPHGPRDDGLPGKHPHERRPHEGNPHRPEHGGPSHGGGSGDNTLDPTHRLHSDDLSTFADYTGTGYIDLNEALRNEALDASLYARVEALNNALSKLPPYEGPVVRGTNLPSEVLAQYRPDEYIIEKGFMSTTRDPGVAQSPAFAGNVEFRIASFTGRDVSPYSMFPTEQEVLFPSHTRFLVISRQVDPLTGRTIIEMIEE</sequence>
<evidence type="ECO:0000313" key="5">
    <source>
        <dbReference type="Proteomes" id="UP000467105"/>
    </source>
</evidence>
<feature type="compositionally biased region" description="Pro residues" evidence="1">
    <location>
        <begin position="594"/>
        <end position="609"/>
    </location>
</feature>
<evidence type="ECO:0000313" key="4">
    <source>
        <dbReference type="EMBL" id="BBZ43862.1"/>
    </source>
</evidence>
<reference evidence="4 5" key="1">
    <citation type="journal article" date="2019" name="Emerg. Microbes Infect.">
        <title>Comprehensive subspecies identification of 175 nontuberculous mycobacteria species based on 7547 genomic profiles.</title>
        <authorList>
            <person name="Matsumoto Y."/>
            <person name="Kinjo T."/>
            <person name="Motooka D."/>
            <person name="Nabeya D."/>
            <person name="Jung N."/>
            <person name="Uechi K."/>
            <person name="Horii T."/>
            <person name="Iida T."/>
            <person name="Fujita J."/>
            <person name="Nakamura S."/>
        </authorList>
    </citation>
    <scope>NUCLEOTIDE SEQUENCE [LARGE SCALE GENOMIC DNA]</scope>
    <source>
        <strain evidence="4 5">JCM 14742</strain>
    </source>
</reference>
<feature type="region of interest" description="Disordered" evidence="1">
    <location>
        <begin position="485"/>
        <end position="782"/>
    </location>
</feature>
<feature type="region of interest" description="Disordered" evidence="1">
    <location>
        <begin position="92"/>
        <end position="124"/>
    </location>
</feature>
<dbReference type="PROSITE" id="PS51996">
    <property type="entry name" value="TR_MART"/>
    <property type="match status" value="1"/>
</dbReference>
<feature type="domain" description="Outer membrane channel protein CpnT-like N-terminal" evidence="3">
    <location>
        <begin position="126"/>
        <end position="230"/>
    </location>
</feature>
<feature type="compositionally biased region" description="Low complexity" evidence="1">
    <location>
        <begin position="656"/>
        <end position="679"/>
    </location>
</feature>
<evidence type="ECO:0008006" key="6">
    <source>
        <dbReference type="Google" id="ProtNLM"/>
    </source>
</evidence>
<dbReference type="AlphaFoldDB" id="A0A7I7YRQ3"/>
<evidence type="ECO:0000256" key="1">
    <source>
        <dbReference type="SAM" id="MobiDB-lite"/>
    </source>
</evidence>
<feature type="compositionally biased region" description="Low complexity" evidence="1">
    <location>
        <begin position="686"/>
        <end position="699"/>
    </location>
</feature>
<gene>
    <name evidence="4" type="ORF">MPRM_11430</name>
</gene>
<proteinExistence type="predicted"/>
<dbReference type="Pfam" id="PF25547">
    <property type="entry name" value="WXG100_2"/>
    <property type="match status" value="1"/>
</dbReference>
<name>A0A7I7YRQ3_9MYCO</name>
<dbReference type="SUPFAM" id="SSF56399">
    <property type="entry name" value="ADP-ribosylation"/>
    <property type="match status" value="1"/>
</dbReference>
<feature type="compositionally biased region" description="Low complexity" evidence="1">
    <location>
        <begin position="514"/>
        <end position="527"/>
    </location>
</feature>
<dbReference type="Gene3D" id="3.90.176.10">
    <property type="entry name" value="Toxin ADP-ribosyltransferase, Chain A, domain 1"/>
    <property type="match status" value="1"/>
</dbReference>
<accession>A0A7I7YRQ3</accession>
<dbReference type="Pfam" id="PF03496">
    <property type="entry name" value="ADPrib_exo_Tox"/>
    <property type="match status" value="1"/>
</dbReference>
<keyword evidence="5" id="KW-1185">Reference proteome</keyword>
<feature type="compositionally biased region" description="Pro residues" evidence="1">
    <location>
        <begin position="723"/>
        <end position="733"/>
    </location>
</feature>
<feature type="compositionally biased region" description="Basic and acidic residues" evidence="1">
    <location>
        <begin position="750"/>
        <end position="763"/>
    </location>
</feature>
<dbReference type="GO" id="GO:0005576">
    <property type="term" value="C:extracellular region"/>
    <property type="evidence" value="ECO:0007669"/>
    <property type="project" value="InterPro"/>
</dbReference>
<dbReference type="InterPro" id="IPR057746">
    <property type="entry name" value="CpnT-like_N"/>
</dbReference>
<protein>
    <recommendedName>
        <fullName evidence="6">ADP ribosyltransferase domain-containing protein</fullName>
    </recommendedName>
</protein>
<feature type="compositionally biased region" description="Pro residues" evidence="1">
    <location>
        <begin position="107"/>
        <end position="119"/>
    </location>
</feature>
<evidence type="ECO:0000259" key="2">
    <source>
        <dbReference type="Pfam" id="PF03496"/>
    </source>
</evidence>